<accession>A3IXH2</accession>
<comment type="caution">
    <text evidence="1">The sequence shown here is derived from an EMBL/GenBank/DDBJ whole genome shotgun (WGS) entry which is preliminary data.</text>
</comment>
<reference evidence="1 2" key="1">
    <citation type="submission" date="2007-03" db="EMBL/GenBank/DDBJ databases">
        <authorList>
            <person name="Stal L."/>
            <person name="Ferriera S."/>
            <person name="Johnson J."/>
            <person name="Kravitz S."/>
            <person name="Beeson K."/>
            <person name="Sutton G."/>
            <person name="Rogers Y.-H."/>
            <person name="Friedman R."/>
            <person name="Frazier M."/>
            <person name="Venter J.C."/>
        </authorList>
    </citation>
    <scope>NUCLEOTIDE SEQUENCE [LARGE SCALE GENOMIC DNA]</scope>
    <source>
        <strain evidence="1 2">CCY0110</strain>
    </source>
</reference>
<dbReference type="RefSeq" id="WP_008278079.1">
    <property type="nucleotide sequence ID" value="NZ_AAXW01000065.1"/>
</dbReference>
<dbReference type="EMBL" id="AAXW01000065">
    <property type="protein sequence ID" value="EAZ88819.1"/>
    <property type="molecule type" value="Genomic_DNA"/>
</dbReference>
<evidence type="ECO:0000313" key="2">
    <source>
        <dbReference type="Proteomes" id="UP000003781"/>
    </source>
</evidence>
<name>A3IXH2_9CHRO</name>
<evidence type="ECO:0000313" key="1">
    <source>
        <dbReference type="EMBL" id="EAZ88819.1"/>
    </source>
</evidence>
<dbReference type="Proteomes" id="UP000003781">
    <property type="component" value="Unassembled WGS sequence"/>
</dbReference>
<keyword evidence="2" id="KW-1185">Reference proteome</keyword>
<dbReference type="AlphaFoldDB" id="A3IXH2"/>
<proteinExistence type="predicted"/>
<protein>
    <submittedName>
        <fullName evidence="1">Uncharacterized protein</fullName>
    </submittedName>
</protein>
<sequence length="46" mass="5365">MELLQTEFKKEIKEVINKITMEKTELQGDSKTINTKLDGVSDRIRL</sequence>
<organism evidence="1 2">
    <name type="scientific">Crocosphaera chwakensis CCY0110</name>
    <dbReference type="NCBI Taxonomy" id="391612"/>
    <lineage>
        <taxon>Bacteria</taxon>
        <taxon>Bacillati</taxon>
        <taxon>Cyanobacteriota</taxon>
        <taxon>Cyanophyceae</taxon>
        <taxon>Oscillatoriophycideae</taxon>
        <taxon>Chroococcales</taxon>
        <taxon>Aphanothecaceae</taxon>
        <taxon>Crocosphaera</taxon>
        <taxon>Crocosphaera chwakensis</taxon>
    </lineage>
</organism>
<gene>
    <name evidence="1" type="ORF">CY0110_11892</name>
</gene>